<evidence type="ECO:0000259" key="3">
    <source>
        <dbReference type="PROSITE" id="PS51688"/>
    </source>
</evidence>
<feature type="domain" description="Peptidase S74" evidence="3">
    <location>
        <begin position="169"/>
        <end position="257"/>
    </location>
</feature>
<organism evidence="4">
    <name type="scientific">Myoviridae sp. ctshb19</name>
    <dbReference type="NCBI Taxonomy" id="2825194"/>
    <lineage>
        <taxon>Viruses</taxon>
        <taxon>Duplodnaviria</taxon>
        <taxon>Heunggongvirae</taxon>
        <taxon>Uroviricota</taxon>
        <taxon>Caudoviricetes</taxon>
    </lineage>
</organism>
<accession>A0A8S5UG00</accession>
<comment type="subcellular location">
    <subcellularLocation>
        <location evidence="1">Virion</location>
    </subcellularLocation>
</comment>
<keyword evidence="2" id="KW-1227">Viral tail protein</keyword>
<dbReference type="EMBL" id="BK016086">
    <property type="protein sequence ID" value="DAF93415.1"/>
    <property type="molecule type" value="Genomic_DNA"/>
</dbReference>
<protein>
    <submittedName>
        <fullName evidence="4">Neck appendage protein</fullName>
    </submittedName>
</protein>
<evidence type="ECO:0000313" key="4">
    <source>
        <dbReference type="EMBL" id="DAF93415.1"/>
    </source>
</evidence>
<dbReference type="GO" id="GO:0098015">
    <property type="term" value="C:virus tail"/>
    <property type="evidence" value="ECO:0007669"/>
    <property type="project" value="UniProtKB-KW"/>
</dbReference>
<reference evidence="4" key="1">
    <citation type="journal article" date="2021" name="Proc. Natl. Acad. Sci. U.S.A.">
        <title>A Catalog of Tens of Thousands of Viruses from Human Metagenomes Reveals Hidden Associations with Chronic Diseases.</title>
        <authorList>
            <person name="Tisza M.J."/>
            <person name="Buck C.B."/>
        </authorList>
    </citation>
    <scope>NUCLEOTIDE SEQUENCE</scope>
    <source>
        <strain evidence="4">Ctshb19</strain>
    </source>
</reference>
<sequence length="260" mass="28589">MVATNISQHFVKTGDFYLLVDTDLRGGFRIVSSLAERDAIPIQARKQGMMVRVIGTEGITNWELGYGKPLTNAGWVEASLGGKGDYIPIAGGPLEGEMKLNEFGTINFNDTLLLETLDGNVVLRRVTPQDPDDPEPRALFAFNNGTENTVEINPEIGQMVCKTEVALSSDRRLKTEITRILDAVKKARRMHGYTFKKVGQQRLYTGLIAQEVLQVMPEATTKTSDGKLAVFYGSLVGLLIECIAELDDRIAKLEGQQNGV</sequence>
<evidence type="ECO:0000256" key="2">
    <source>
        <dbReference type="ARBA" id="ARBA00022732"/>
    </source>
</evidence>
<keyword evidence="2" id="KW-0946">Virion</keyword>
<dbReference type="Pfam" id="PF13884">
    <property type="entry name" value="Peptidase_S74"/>
    <property type="match status" value="1"/>
</dbReference>
<name>A0A8S5UG00_9CAUD</name>
<dbReference type="PROSITE" id="PS51688">
    <property type="entry name" value="ICA"/>
    <property type="match status" value="1"/>
</dbReference>
<evidence type="ECO:0000256" key="1">
    <source>
        <dbReference type="ARBA" id="ARBA00004328"/>
    </source>
</evidence>
<dbReference type="InterPro" id="IPR030392">
    <property type="entry name" value="S74_ICA"/>
</dbReference>
<proteinExistence type="predicted"/>